<keyword evidence="4" id="KW-0547">Nucleotide-binding</keyword>
<evidence type="ECO:0000313" key="11">
    <source>
        <dbReference type="Proteomes" id="UP000649617"/>
    </source>
</evidence>
<keyword evidence="5" id="KW-0418">Kinase</keyword>
<dbReference type="OrthoDB" id="4062651at2759"/>
<feature type="non-terminal residue" evidence="10">
    <location>
        <position position="1"/>
    </location>
</feature>
<evidence type="ECO:0000256" key="3">
    <source>
        <dbReference type="ARBA" id="ARBA00022679"/>
    </source>
</evidence>
<protein>
    <recommendedName>
        <fullName evidence="1">non-specific serine/threonine protein kinase</fullName>
        <ecNumber evidence="1">2.7.11.1</ecNumber>
    </recommendedName>
</protein>
<keyword evidence="6" id="KW-0067">ATP-binding</keyword>
<gene>
    <name evidence="10" type="primary">CCR2</name>
    <name evidence="10" type="ORF">SPIL2461_LOCUS6276</name>
</gene>
<dbReference type="Proteomes" id="UP000649617">
    <property type="component" value="Unassembled WGS sequence"/>
</dbReference>
<dbReference type="InterPro" id="IPR011009">
    <property type="entry name" value="Kinase-like_dom_sf"/>
</dbReference>
<dbReference type="GO" id="GO:0004674">
    <property type="term" value="F:protein serine/threonine kinase activity"/>
    <property type="evidence" value="ECO:0007669"/>
    <property type="project" value="UniProtKB-KW"/>
</dbReference>
<dbReference type="Gene3D" id="1.10.510.10">
    <property type="entry name" value="Transferase(Phosphotransferase) domain 1"/>
    <property type="match status" value="1"/>
</dbReference>
<evidence type="ECO:0000256" key="4">
    <source>
        <dbReference type="ARBA" id="ARBA00022741"/>
    </source>
</evidence>
<keyword evidence="2" id="KW-0723">Serine/threonine-protein kinase</keyword>
<evidence type="ECO:0000256" key="1">
    <source>
        <dbReference type="ARBA" id="ARBA00012513"/>
    </source>
</evidence>
<dbReference type="AlphaFoldDB" id="A0A812MVB0"/>
<dbReference type="EMBL" id="CAJNIZ010009346">
    <property type="protein sequence ID" value="CAE7280020.1"/>
    <property type="molecule type" value="Genomic_DNA"/>
</dbReference>
<dbReference type="GO" id="GO:0005524">
    <property type="term" value="F:ATP binding"/>
    <property type="evidence" value="ECO:0007669"/>
    <property type="project" value="UniProtKB-KW"/>
</dbReference>
<dbReference type="PANTHER" id="PTHR48006:SF102">
    <property type="entry name" value="LEUCINE-RICH REPEAT-CONTAINING PROTEIN DDB_G0281931-RELATED"/>
    <property type="match status" value="1"/>
</dbReference>
<sequence>AELKDGSQVAVKAIDLAAVVGAGDNPEDAGFDEEVMMLSKFRHPNLVTLLGWGSHGSSRYLVYELLSGGDLFRRLHKSRSQTPTPFPWHERLSVCLDAATGLSHMHNSTPKAFHRDIKSANILLDRHGTAKMADFG</sequence>
<evidence type="ECO:0000256" key="7">
    <source>
        <dbReference type="ARBA" id="ARBA00047899"/>
    </source>
</evidence>
<feature type="domain" description="Protein kinase" evidence="9">
    <location>
        <begin position="1"/>
        <end position="136"/>
    </location>
</feature>
<comment type="catalytic activity">
    <reaction evidence="7">
        <text>L-threonyl-[protein] + ATP = O-phospho-L-threonyl-[protein] + ADP + H(+)</text>
        <dbReference type="Rhea" id="RHEA:46608"/>
        <dbReference type="Rhea" id="RHEA-COMP:11060"/>
        <dbReference type="Rhea" id="RHEA-COMP:11605"/>
        <dbReference type="ChEBI" id="CHEBI:15378"/>
        <dbReference type="ChEBI" id="CHEBI:30013"/>
        <dbReference type="ChEBI" id="CHEBI:30616"/>
        <dbReference type="ChEBI" id="CHEBI:61977"/>
        <dbReference type="ChEBI" id="CHEBI:456216"/>
        <dbReference type="EC" id="2.7.11.1"/>
    </reaction>
</comment>
<evidence type="ECO:0000256" key="8">
    <source>
        <dbReference type="ARBA" id="ARBA00048679"/>
    </source>
</evidence>
<name>A0A812MVB0_SYMPI</name>
<dbReference type="EC" id="2.7.11.1" evidence="1"/>
<comment type="caution">
    <text evidence="10">The sequence shown here is derived from an EMBL/GenBank/DDBJ whole genome shotgun (WGS) entry which is preliminary data.</text>
</comment>
<reference evidence="10" key="1">
    <citation type="submission" date="2021-02" db="EMBL/GenBank/DDBJ databases">
        <authorList>
            <person name="Dougan E. K."/>
            <person name="Rhodes N."/>
            <person name="Thang M."/>
            <person name="Chan C."/>
        </authorList>
    </citation>
    <scope>NUCLEOTIDE SEQUENCE</scope>
</reference>
<keyword evidence="11" id="KW-1185">Reference proteome</keyword>
<accession>A0A812MVB0</accession>
<dbReference type="PANTHER" id="PTHR48006">
    <property type="entry name" value="LEUCINE-RICH REPEAT-CONTAINING PROTEIN DDB_G0281931-RELATED"/>
    <property type="match status" value="1"/>
</dbReference>
<evidence type="ECO:0000256" key="6">
    <source>
        <dbReference type="ARBA" id="ARBA00022840"/>
    </source>
</evidence>
<feature type="non-terminal residue" evidence="10">
    <location>
        <position position="136"/>
    </location>
</feature>
<dbReference type="InterPro" id="IPR051824">
    <property type="entry name" value="LRR_Rcpt-Like_S/T_Kinase"/>
</dbReference>
<dbReference type="PROSITE" id="PS50011">
    <property type="entry name" value="PROTEIN_KINASE_DOM"/>
    <property type="match status" value="1"/>
</dbReference>
<evidence type="ECO:0000256" key="2">
    <source>
        <dbReference type="ARBA" id="ARBA00022527"/>
    </source>
</evidence>
<dbReference type="SUPFAM" id="SSF56112">
    <property type="entry name" value="Protein kinase-like (PK-like)"/>
    <property type="match status" value="1"/>
</dbReference>
<evidence type="ECO:0000259" key="9">
    <source>
        <dbReference type="PROSITE" id="PS50011"/>
    </source>
</evidence>
<dbReference type="Pfam" id="PF00069">
    <property type="entry name" value="Pkinase"/>
    <property type="match status" value="1"/>
</dbReference>
<dbReference type="InterPro" id="IPR000719">
    <property type="entry name" value="Prot_kinase_dom"/>
</dbReference>
<proteinExistence type="predicted"/>
<keyword evidence="3" id="KW-0808">Transferase</keyword>
<evidence type="ECO:0000313" key="10">
    <source>
        <dbReference type="EMBL" id="CAE7280020.1"/>
    </source>
</evidence>
<evidence type="ECO:0000256" key="5">
    <source>
        <dbReference type="ARBA" id="ARBA00022777"/>
    </source>
</evidence>
<comment type="catalytic activity">
    <reaction evidence="8">
        <text>L-seryl-[protein] + ATP = O-phospho-L-seryl-[protein] + ADP + H(+)</text>
        <dbReference type="Rhea" id="RHEA:17989"/>
        <dbReference type="Rhea" id="RHEA-COMP:9863"/>
        <dbReference type="Rhea" id="RHEA-COMP:11604"/>
        <dbReference type="ChEBI" id="CHEBI:15378"/>
        <dbReference type="ChEBI" id="CHEBI:29999"/>
        <dbReference type="ChEBI" id="CHEBI:30616"/>
        <dbReference type="ChEBI" id="CHEBI:83421"/>
        <dbReference type="ChEBI" id="CHEBI:456216"/>
        <dbReference type="EC" id="2.7.11.1"/>
    </reaction>
</comment>
<dbReference type="SMART" id="SM00220">
    <property type="entry name" value="S_TKc"/>
    <property type="match status" value="1"/>
</dbReference>
<organism evidence="10 11">
    <name type="scientific">Symbiodinium pilosum</name>
    <name type="common">Dinoflagellate</name>
    <dbReference type="NCBI Taxonomy" id="2952"/>
    <lineage>
        <taxon>Eukaryota</taxon>
        <taxon>Sar</taxon>
        <taxon>Alveolata</taxon>
        <taxon>Dinophyceae</taxon>
        <taxon>Suessiales</taxon>
        <taxon>Symbiodiniaceae</taxon>
        <taxon>Symbiodinium</taxon>
    </lineage>
</organism>